<feature type="chain" id="PRO_5045305587" evidence="1">
    <location>
        <begin position="22"/>
        <end position="55"/>
    </location>
</feature>
<gene>
    <name evidence="2" type="ORF">SAMN02927916_3767</name>
</gene>
<protein>
    <submittedName>
        <fullName evidence="2">Uncharacterized protein</fullName>
    </submittedName>
</protein>
<accession>A0ABY0M0F9</accession>
<dbReference type="RefSeq" id="WP_157498555.1">
    <property type="nucleotide sequence ID" value="NZ_CP158864.1"/>
</dbReference>
<comment type="caution">
    <text evidence="2">The sequence shown here is derived from an EMBL/GenBank/DDBJ whole genome shotgun (WGS) entry which is preliminary data.</text>
</comment>
<keyword evidence="1" id="KW-0732">Signal</keyword>
<evidence type="ECO:0000313" key="3">
    <source>
        <dbReference type="Proteomes" id="UP000199307"/>
    </source>
</evidence>
<dbReference type="Proteomes" id="UP000199307">
    <property type="component" value="Unassembled WGS sequence"/>
</dbReference>
<reference evidence="2 3" key="1">
    <citation type="submission" date="2016-10" db="EMBL/GenBank/DDBJ databases">
        <authorList>
            <person name="Varghese N."/>
            <person name="Submissions S."/>
        </authorList>
    </citation>
    <scope>NUCLEOTIDE SEQUENCE [LARGE SCALE GENOMIC DNA]</scope>
    <source>
        <strain evidence="2 3">CGMCC 1.6859</strain>
    </source>
</reference>
<keyword evidence="3" id="KW-1185">Reference proteome</keyword>
<name>A0ABY0M0F9_9FLAO</name>
<proteinExistence type="predicted"/>
<evidence type="ECO:0000313" key="2">
    <source>
        <dbReference type="EMBL" id="SCY86670.1"/>
    </source>
</evidence>
<sequence length="55" mass="6098">MKMTKVITIATAALFSIGVMAQETKPVTKDKEKKESCCKKTSTDKKDKKSCCVKK</sequence>
<evidence type="ECO:0000256" key="1">
    <source>
        <dbReference type="SAM" id="SignalP"/>
    </source>
</evidence>
<feature type="signal peptide" evidence="1">
    <location>
        <begin position="1"/>
        <end position="21"/>
    </location>
</feature>
<organism evidence="2 3">
    <name type="scientific">Flavobacterium anhuiense</name>
    <dbReference type="NCBI Taxonomy" id="459526"/>
    <lineage>
        <taxon>Bacteria</taxon>
        <taxon>Pseudomonadati</taxon>
        <taxon>Bacteroidota</taxon>
        <taxon>Flavobacteriia</taxon>
        <taxon>Flavobacteriales</taxon>
        <taxon>Flavobacteriaceae</taxon>
        <taxon>Flavobacterium</taxon>
    </lineage>
</organism>
<dbReference type="EMBL" id="FMVC01000006">
    <property type="protein sequence ID" value="SCY86670.1"/>
    <property type="molecule type" value="Genomic_DNA"/>
</dbReference>